<organism evidence="12 13">
    <name type="scientific">Steinernema carpocapsae</name>
    <name type="common">Entomopathogenic nematode</name>
    <dbReference type="NCBI Taxonomy" id="34508"/>
    <lineage>
        <taxon>Eukaryota</taxon>
        <taxon>Metazoa</taxon>
        <taxon>Ecdysozoa</taxon>
        <taxon>Nematoda</taxon>
        <taxon>Chromadorea</taxon>
        <taxon>Rhabditida</taxon>
        <taxon>Tylenchina</taxon>
        <taxon>Panagrolaimomorpha</taxon>
        <taxon>Strongyloidoidea</taxon>
        <taxon>Steinernematidae</taxon>
        <taxon>Steinernema</taxon>
    </lineage>
</organism>
<dbReference type="GO" id="GO:0004842">
    <property type="term" value="F:ubiquitin-protein transferase activity"/>
    <property type="evidence" value="ECO:0007669"/>
    <property type="project" value="TreeGrafter"/>
</dbReference>
<evidence type="ECO:0000256" key="6">
    <source>
        <dbReference type="ARBA" id="ARBA00022786"/>
    </source>
</evidence>
<dbReference type="GO" id="GO:0016020">
    <property type="term" value="C:membrane"/>
    <property type="evidence" value="ECO:0007669"/>
    <property type="project" value="UniProtKB-SubCell"/>
</dbReference>
<keyword evidence="13" id="KW-1185">Reference proteome</keyword>
<dbReference type="InterPro" id="IPR011016">
    <property type="entry name" value="Znf_RING-CH"/>
</dbReference>
<feature type="transmembrane region" description="Helical" evidence="10">
    <location>
        <begin position="68"/>
        <end position="86"/>
    </location>
</feature>
<dbReference type="STRING" id="34508.A0A4U5NW64"/>
<evidence type="ECO:0000256" key="7">
    <source>
        <dbReference type="ARBA" id="ARBA00022833"/>
    </source>
</evidence>
<evidence type="ECO:0000256" key="3">
    <source>
        <dbReference type="ARBA" id="ARBA00022692"/>
    </source>
</evidence>
<comment type="subcellular location">
    <subcellularLocation>
        <location evidence="1">Membrane</location>
        <topology evidence="1">Multi-pass membrane protein</topology>
    </subcellularLocation>
</comment>
<keyword evidence="3 10" id="KW-0812">Transmembrane</keyword>
<dbReference type="PANTHER" id="PTHR46065">
    <property type="entry name" value="E3 UBIQUITIN-PROTEIN LIGASE MARCH 2/3 FAMILY MEMBER"/>
    <property type="match status" value="1"/>
</dbReference>
<evidence type="ECO:0000259" key="11">
    <source>
        <dbReference type="PROSITE" id="PS51292"/>
    </source>
</evidence>
<keyword evidence="4" id="KW-0479">Metal-binding</keyword>
<proteinExistence type="predicted"/>
<dbReference type="AlphaFoldDB" id="A0A4U5NW64"/>
<keyword evidence="9 10" id="KW-0472">Membrane</keyword>
<evidence type="ECO:0000256" key="8">
    <source>
        <dbReference type="ARBA" id="ARBA00022989"/>
    </source>
</evidence>
<keyword evidence="6" id="KW-0833">Ubl conjugation pathway</keyword>
<keyword evidence="5" id="KW-0863">Zinc-finger</keyword>
<name>A0A4U5NW64_STECR</name>
<evidence type="ECO:0000313" key="12">
    <source>
        <dbReference type="EMBL" id="TKR87662.1"/>
    </source>
</evidence>
<protein>
    <recommendedName>
        <fullName evidence="11">RING-CH-type domain-containing protein</fullName>
    </recommendedName>
</protein>
<evidence type="ECO:0000256" key="1">
    <source>
        <dbReference type="ARBA" id="ARBA00004141"/>
    </source>
</evidence>
<evidence type="ECO:0000256" key="9">
    <source>
        <dbReference type="ARBA" id="ARBA00023136"/>
    </source>
</evidence>
<dbReference type="Gene3D" id="3.30.40.10">
    <property type="entry name" value="Zinc/RING finger domain, C3HC4 (zinc finger)"/>
    <property type="match status" value="1"/>
</dbReference>
<accession>A0A4U5NW64</accession>
<evidence type="ECO:0000256" key="4">
    <source>
        <dbReference type="ARBA" id="ARBA00022723"/>
    </source>
</evidence>
<keyword evidence="8 10" id="KW-1133">Transmembrane helix</keyword>
<dbReference type="SMART" id="SM00744">
    <property type="entry name" value="RINGv"/>
    <property type="match status" value="1"/>
</dbReference>
<reference evidence="12 13" key="2">
    <citation type="journal article" date="2019" name="G3 (Bethesda)">
        <title>Hybrid Assembly of the Genome of the Entomopathogenic Nematode Steinernema carpocapsae Identifies the X-Chromosome.</title>
        <authorList>
            <person name="Serra L."/>
            <person name="Macchietto M."/>
            <person name="Macias-Munoz A."/>
            <person name="McGill C.J."/>
            <person name="Rodriguez I.M."/>
            <person name="Rodriguez B."/>
            <person name="Murad R."/>
            <person name="Mortazavi A."/>
        </authorList>
    </citation>
    <scope>NUCLEOTIDE SEQUENCE [LARGE SCALE GENOMIC DNA]</scope>
    <source>
        <strain evidence="12 13">ALL</strain>
    </source>
</reference>
<dbReference type="PROSITE" id="PS51292">
    <property type="entry name" value="ZF_RING_CH"/>
    <property type="match status" value="1"/>
</dbReference>
<keyword evidence="7" id="KW-0862">Zinc</keyword>
<feature type="transmembrane region" description="Helical" evidence="10">
    <location>
        <begin position="140"/>
        <end position="169"/>
    </location>
</feature>
<dbReference type="SUPFAM" id="SSF57850">
    <property type="entry name" value="RING/U-box"/>
    <property type="match status" value="1"/>
</dbReference>
<dbReference type="Proteomes" id="UP000298663">
    <property type="component" value="Unassembled WGS sequence"/>
</dbReference>
<dbReference type="CDD" id="cd16495">
    <property type="entry name" value="RING_CH-C4HC3_MARCH"/>
    <property type="match status" value="1"/>
</dbReference>
<dbReference type="OrthoDB" id="273089at2759"/>
<dbReference type="EMBL" id="AZBU02000003">
    <property type="protein sequence ID" value="TKR87662.1"/>
    <property type="molecule type" value="Genomic_DNA"/>
</dbReference>
<feature type="transmembrane region" description="Helical" evidence="10">
    <location>
        <begin position="92"/>
        <end position="111"/>
    </location>
</feature>
<dbReference type="PANTHER" id="PTHR46065:SF3">
    <property type="entry name" value="FI20425P1"/>
    <property type="match status" value="1"/>
</dbReference>
<dbReference type="GO" id="GO:0016567">
    <property type="term" value="P:protein ubiquitination"/>
    <property type="evidence" value="ECO:0007669"/>
    <property type="project" value="TreeGrafter"/>
</dbReference>
<sequence length="192" mass="22166">MSSPDPSFCRICLDTEGSFCSPCRCTGTLKHVHPDCLNQWIDVKMSKKCGTCLFTVSASNTKIDNLHVANQMWTIVLSLVYAFVGLSPTVKFVLSCAYFLIFIFLFLFHILDKQSEERRVFKNYDKSKKGFDLRAKLSRVLYFLDVLPLILLYFDVTSIFVLYVLYWFVCGILSCDKEIRKTIHNGRKSIRP</sequence>
<reference evidence="12 13" key="1">
    <citation type="journal article" date="2015" name="Genome Biol.">
        <title>Comparative genomics of Steinernema reveals deeply conserved gene regulatory networks.</title>
        <authorList>
            <person name="Dillman A.R."/>
            <person name="Macchietto M."/>
            <person name="Porter C.F."/>
            <person name="Rogers A."/>
            <person name="Williams B."/>
            <person name="Antoshechkin I."/>
            <person name="Lee M.M."/>
            <person name="Goodwin Z."/>
            <person name="Lu X."/>
            <person name="Lewis E.E."/>
            <person name="Goodrich-Blair H."/>
            <person name="Stock S.P."/>
            <person name="Adams B.J."/>
            <person name="Sternberg P.W."/>
            <person name="Mortazavi A."/>
        </authorList>
    </citation>
    <scope>NUCLEOTIDE SEQUENCE [LARGE SCALE GENOMIC DNA]</scope>
    <source>
        <strain evidence="12 13">ALL</strain>
    </source>
</reference>
<evidence type="ECO:0000256" key="5">
    <source>
        <dbReference type="ARBA" id="ARBA00022771"/>
    </source>
</evidence>
<dbReference type="InterPro" id="IPR013083">
    <property type="entry name" value="Znf_RING/FYVE/PHD"/>
</dbReference>
<dbReference type="GO" id="GO:0008270">
    <property type="term" value="F:zinc ion binding"/>
    <property type="evidence" value="ECO:0007669"/>
    <property type="project" value="UniProtKB-KW"/>
</dbReference>
<gene>
    <name evidence="12" type="ORF">L596_012027</name>
</gene>
<evidence type="ECO:0000256" key="2">
    <source>
        <dbReference type="ARBA" id="ARBA00022679"/>
    </source>
</evidence>
<keyword evidence="2" id="KW-0808">Transferase</keyword>
<evidence type="ECO:0000256" key="10">
    <source>
        <dbReference type="SAM" id="Phobius"/>
    </source>
</evidence>
<feature type="domain" description="RING-CH-type" evidence="11">
    <location>
        <begin position="1"/>
        <end position="59"/>
    </location>
</feature>
<evidence type="ECO:0000313" key="13">
    <source>
        <dbReference type="Proteomes" id="UP000298663"/>
    </source>
</evidence>
<comment type="caution">
    <text evidence="12">The sequence shown here is derived from an EMBL/GenBank/DDBJ whole genome shotgun (WGS) entry which is preliminary data.</text>
</comment>
<dbReference type="Pfam" id="PF12906">
    <property type="entry name" value="RINGv"/>
    <property type="match status" value="1"/>
</dbReference>